<evidence type="ECO:0000313" key="1">
    <source>
        <dbReference type="EMBL" id="PDY40184.1"/>
    </source>
</evidence>
<dbReference type="AlphaFoldDB" id="A0A2A7BQ92"/>
<accession>A0A2A7BQ92</accession>
<comment type="caution">
    <text evidence="1">The sequence shown here is derived from an EMBL/GenBank/DDBJ whole genome shotgun (WGS) entry which is preliminary data.</text>
</comment>
<gene>
    <name evidence="1" type="ORF">COO17_17975</name>
</gene>
<protein>
    <submittedName>
        <fullName evidence="1">Uncharacterized protein</fullName>
    </submittedName>
</protein>
<sequence>MRRRKLMVKGRAIPYTGDKEFIIHLGRDDHGQKSTFFIHF</sequence>
<dbReference type="EMBL" id="NVPQ01000049">
    <property type="protein sequence ID" value="PDY40184.1"/>
    <property type="molecule type" value="Genomic_DNA"/>
</dbReference>
<reference evidence="1 2" key="1">
    <citation type="submission" date="2017-09" db="EMBL/GenBank/DDBJ databases">
        <title>Large-scale bioinformatics analysis of Bacillus genomes uncovers conserved roles of natural products in bacterial physiology.</title>
        <authorList>
            <consortium name="Agbiome Team Llc"/>
            <person name="Bleich R.M."/>
            <person name="Grubbs K.J."/>
            <person name="Santa Maria K.C."/>
            <person name="Allen S.E."/>
            <person name="Farag S."/>
            <person name="Shank E.A."/>
            <person name="Bowers A."/>
        </authorList>
    </citation>
    <scope>NUCLEOTIDE SEQUENCE [LARGE SCALE GENOMIC DNA]</scope>
    <source>
        <strain evidence="1 2">AFS098222</strain>
    </source>
</reference>
<organism evidence="1 2">
    <name type="scientific">Bacillus wiedmannii</name>
    <dbReference type="NCBI Taxonomy" id="1890302"/>
    <lineage>
        <taxon>Bacteria</taxon>
        <taxon>Bacillati</taxon>
        <taxon>Bacillota</taxon>
        <taxon>Bacilli</taxon>
        <taxon>Bacillales</taxon>
        <taxon>Bacillaceae</taxon>
        <taxon>Bacillus</taxon>
        <taxon>Bacillus cereus group</taxon>
    </lineage>
</organism>
<proteinExistence type="predicted"/>
<evidence type="ECO:0000313" key="2">
    <source>
        <dbReference type="Proteomes" id="UP000220111"/>
    </source>
</evidence>
<name>A0A2A7BQ92_9BACI</name>
<dbReference type="Proteomes" id="UP000220111">
    <property type="component" value="Unassembled WGS sequence"/>
</dbReference>